<feature type="transmembrane region" description="Helical" evidence="1">
    <location>
        <begin position="71"/>
        <end position="90"/>
    </location>
</feature>
<name>A0A1K0G780_9ACTN</name>
<dbReference type="EMBL" id="MEIA01000172">
    <property type="protein sequence ID" value="OJF13106.1"/>
    <property type="molecule type" value="Genomic_DNA"/>
</dbReference>
<organism evidence="2 3">
    <name type="scientific">Couchioplanes caeruleus subsp. caeruleus</name>
    <dbReference type="NCBI Taxonomy" id="56427"/>
    <lineage>
        <taxon>Bacteria</taxon>
        <taxon>Bacillati</taxon>
        <taxon>Actinomycetota</taxon>
        <taxon>Actinomycetes</taxon>
        <taxon>Micromonosporales</taxon>
        <taxon>Micromonosporaceae</taxon>
        <taxon>Couchioplanes</taxon>
    </lineage>
</organism>
<dbReference type="Proteomes" id="UP000182486">
    <property type="component" value="Unassembled WGS sequence"/>
</dbReference>
<keyword evidence="3" id="KW-1185">Reference proteome</keyword>
<evidence type="ECO:0000313" key="3">
    <source>
        <dbReference type="Proteomes" id="UP000182486"/>
    </source>
</evidence>
<accession>A0A1K0G780</accession>
<feature type="transmembrane region" description="Helical" evidence="1">
    <location>
        <begin position="41"/>
        <end position="62"/>
    </location>
</feature>
<protein>
    <submittedName>
        <fullName evidence="2">Uncharacterized protein</fullName>
    </submittedName>
</protein>
<proteinExistence type="predicted"/>
<evidence type="ECO:0000313" key="2">
    <source>
        <dbReference type="EMBL" id="OJF13106.1"/>
    </source>
</evidence>
<dbReference type="RefSeq" id="WP_071806319.1">
    <property type="nucleotide sequence ID" value="NZ_MEIA01000172.1"/>
</dbReference>
<keyword evidence="1" id="KW-0472">Membrane</keyword>
<comment type="caution">
    <text evidence="2">The sequence shown here is derived from an EMBL/GenBank/DDBJ whole genome shotgun (WGS) entry which is preliminary data.</text>
</comment>
<sequence length="99" mass="10582">MKTSHRLRLAAPLTGLTGLSFGAALLGAIGLWSQYTNAERAITAFLCLITGLSLGISISIAVDRRITDTPWLRIATIAVFLLLSYGVAVVRRNLVLEGV</sequence>
<keyword evidence="1" id="KW-0812">Transmembrane</keyword>
<dbReference type="AlphaFoldDB" id="A0A1K0G780"/>
<gene>
    <name evidence="2" type="ORF">BG844_16995</name>
</gene>
<reference evidence="2 3" key="1">
    <citation type="submission" date="2016-09" db="EMBL/GenBank/DDBJ databases">
        <title>Couchioplanes caeruleus draft genome sequence.</title>
        <authorList>
            <person name="Sheehan J."/>
            <person name="Caffrey P."/>
        </authorList>
    </citation>
    <scope>NUCLEOTIDE SEQUENCE [LARGE SCALE GENOMIC DNA]</scope>
    <source>
        <strain evidence="2 3">DSM 43634</strain>
    </source>
</reference>
<keyword evidence="1" id="KW-1133">Transmembrane helix</keyword>
<evidence type="ECO:0000256" key="1">
    <source>
        <dbReference type="SAM" id="Phobius"/>
    </source>
</evidence>
<feature type="transmembrane region" description="Helical" evidence="1">
    <location>
        <begin position="12"/>
        <end position="35"/>
    </location>
</feature>